<dbReference type="PANTHER" id="PTHR45982">
    <property type="entry name" value="REGULATOR OF CHROMOSOME CONDENSATION"/>
    <property type="match status" value="1"/>
</dbReference>
<dbReference type="InterPro" id="IPR008964">
    <property type="entry name" value="Invasin/intimin_cell_adhesion"/>
</dbReference>
<feature type="domain" description="BIG2" evidence="1">
    <location>
        <begin position="646"/>
        <end position="726"/>
    </location>
</feature>
<dbReference type="Gene3D" id="2.130.10.30">
    <property type="entry name" value="Regulator of chromosome condensation 1/beta-lactamase-inhibitor protein II"/>
    <property type="match status" value="1"/>
</dbReference>
<dbReference type="InterPro" id="IPR003343">
    <property type="entry name" value="Big_2"/>
</dbReference>
<dbReference type="EMBL" id="JQEC01000011">
    <property type="protein sequence ID" value="KGJ96208.1"/>
    <property type="molecule type" value="Genomic_DNA"/>
</dbReference>
<protein>
    <submittedName>
        <fullName evidence="2">Ig domain protein group 2 domain protein</fullName>
    </submittedName>
</protein>
<dbReference type="OrthoDB" id="6461088at2"/>
<dbReference type="Proteomes" id="UP000029868">
    <property type="component" value="Unassembled WGS sequence"/>
</dbReference>
<dbReference type="AlphaFoldDB" id="A0A099L2X3"/>
<dbReference type="PANTHER" id="PTHR45982:SF1">
    <property type="entry name" value="REGULATOR OF CHROMOSOME CONDENSATION"/>
    <property type="match status" value="1"/>
</dbReference>
<feature type="domain" description="BIG2" evidence="1">
    <location>
        <begin position="33"/>
        <end position="125"/>
    </location>
</feature>
<feature type="domain" description="BIG2" evidence="1">
    <location>
        <begin position="388"/>
        <end position="468"/>
    </location>
</feature>
<dbReference type="SUPFAM" id="SSF50985">
    <property type="entry name" value="RCC1/BLIP-II"/>
    <property type="match status" value="2"/>
</dbReference>
<feature type="domain" description="BIG2" evidence="1">
    <location>
        <begin position="560"/>
        <end position="643"/>
    </location>
</feature>
<evidence type="ECO:0000313" key="2">
    <source>
        <dbReference type="EMBL" id="KGJ96208.1"/>
    </source>
</evidence>
<gene>
    <name evidence="2" type="ORF">GAB14E_0155</name>
</gene>
<feature type="domain" description="BIG2" evidence="1">
    <location>
        <begin position="215"/>
        <end position="300"/>
    </location>
</feature>
<accession>A0A099L2X3</accession>
<dbReference type="SMART" id="SM00635">
    <property type="entry name" value="BID_2"/>
    <property type="match status" value="8"/>
</dbReference>
<dbReference type="Pfam" id="PF02368">
    <property type="entry name" value="Big_2"/>
    <property type="match status" value="2"/>
</dbReference>
<organism evidence="2 3">
    <name type="scientific">Colwellia psychrerythraea</name>
    <name type="common">Vibrio psychroerythus</name>
    <dbReference type="NCBI Taxonomy" id="28229"/>
    <lineage>
        <taxon>Bacteria</taxon>
        <taxon>Pseudomonadati</taxon>
        <taxon>Pseudomonadota</taxon>
        <taxon>Gammaproteobacteria</taxon>
        <taxon>Alteromonadales</taxon>
        <taxon>Colwelliaceae</taxon>
        <taxon>Colwellia</taxon>
    </lineage>
</organism>
<feature type="domain" description="BIG2" evidence="1">
    <location>
        <begin position="128"/>
        <end position="208"/>
    </location>
</feature>
<feature type="domain" description="BIG2" evidence="1">
    <location>
        <begin position="302"/>
        <end position="382"/>
    </location>
</feature>
<dbReference type="PATRIC" id="fig|28229.3.peg.1088"/>
<evidence type="ECO:0000259" key="1">
    <source>
        <dbReference type="SMART" id="SM00635"/>
    </source>
</evidence>
<dbReference type="Gene3D" id="2.60.40.1080">
    <property type="match status" value="8"/>
</dbReference>
<evidence type="ECO:0000313" key="3">
    <source>
        <dbReference type="Proteomes" id="UP000029868"/>
    </source>
</evidence>
<comment type="caution">
    <text evidence="2">The sequence shown here is derived from an EMBL/GenBank/DDBJ whole genome shotgun (WGS) entry which is preliminary data.</text>
</comment>
<name>A0A099L2X3_COLPS</name>
<proteinExistence type="predicted"/>
<feature type="domain" description="BIG2" evidence="1">
    <location>
        <begin position="474"/>
        <end position="551"/>
    </location>
</feature>
<dbReference type="SUPFAM" id="SSF49373">
    <property type="entry name" value="Invasin/intimin cell-adhesion fragments"/>
    <property type="match status" value="1"/>
</dbReference>
<dbReference type="InterPro" id="IPR009091">
    <property type="entry name" value="RCC1/BLIP-II"/>
</dbReference>
<dbReference type="InterPro" id="IPR051553">
    <property type="entry name" value="Ran_GTPase-activating"/>
</dbReference>
<sequence>MQLFLKDFYYIFVYFTCFMLLLGCHRVDFSPSALAVIQISPAEVNSRGSLGVTLAKGSSQQYIATGIYRDGSSEDISDQVDWTSSDSDTATISNSGLAVGSNVGTTTIRAHSAYIKSNTSQVIITSAVITELQLTPAISSIAKGQHQEYQTLAIYSDNTTEDISQQVDWLIGDENVVIMDEEGSLVGSVEGESTVQTTLDGLSSNLAELTVTSATVTSIQVTPSKTQTPLGTSIQFTVMANYSDTTVSDITEKVTWQVSDSAVLSIDGAGLGLANKEGEVSFSAYYESLISNVAELTVTTVQLTEIQVTPASNVVPLGNTVKYLALGTYTDGSTIDITDVATWLSSDIEIATILAGSALANNVGDSTITAQHLDINSNETVLTVTSAILTAIQVTPADSTIAIGFEQQYQAIGIYSDLTTLNITNAVSWLSSDINISTVVDGNAQGVTLGNTSITASLDTVESNIASLSITSATLVAINISSNNSSIANGLTEQYQAIGDYSDGSSVNITTQVSWLSSDTSIVTITGGLAAGKAVGTSTVSASHSGVVSNVLGLTINDEVLTEITLTPNMSSIAKGNDQQFVAMGTFSDGSTVDITAIVSWNSSDTGIATIVAGTGVGVNTGGSTISANHLSIQSNTADLTVTAAILSSLQISASSATIIDGNTLQYTAMGTYSDSSIVDLTASVNWLSSDTGVATIVSGLAEGVTTGTSTISANLNAISSNDASLSVFISVKKVIGSSSAFAAIKTNKTVVTWGNSNYGADSSGVQAQLSGVIDIGSTDRAFAAIKGDGSVVTWGDAVKGADSSAVQAQLTSVEKISGTSSAFAAIKAGGTVVTWGEVGEGSDSSAAQAQLTNVESITGTSSAFAALKSDGSVVTWGYSWWGGDSSTVQAQLTNVAEIVATDYAFAALKPDGSVVTWGSSTLGGDSSSVQAQLTNVVAISSTDGAFAAVKLDGSVVTWGNTSYGSDSSTVQAQLNGVKMVLGSAYAFAAVKNDGSVVTWGDASYGGDSSSVQAQLTNVETISGTYGAFAVIKLDGSVVAWGTAGLGGDSSAVQTDLTNVDIIYSNRRAFVAIKLDGSVITWGDSGGGGDSSAIDFH</sequence>
<dbReference type="PROSITE" id="PS51257">
    <property type="entry name" value="PROKAR_LIPOPROTEIN"/>
    <property type="match status" value="1"/>
</dbReference>
<reference evidence="2 3" key="1">
    <citation type="submission" date="2014-08" db="EMBL/GenBank/DDBJ databases">
        <title>Genomic and Phenotypic Diversity of Colwellia psychrerythraea strains from Disparate Marine Basins.</title>
        <authorList>
            <person name="Techtmann S.M."/>
            <person name="Stelling S.C."/>
            <person name="Utturkar S.M."/>
            <person name="Alshibli N."/>
            <person name="Harris A."/>
            <person name="Brown S.D."/>
            <person name="Hazen T.C."/>
        </authorList>
    </citation>
    <scope>NUCLEOTIDE SEQUENCE [LARGE SCALE GENOMIC DNA]</scope>
    <source>
        <strain evidence="2 3">GAB14E</strain>
    </source>
</reference>